<name>A0A1X7MN70_9HYPH</name>
<evidence type="ECO:0000313" key="3">
    <source>
        <dbReference type="Proteomes" id="UP000193083"/>
    </source>
</evidence>
<sequence>MRNVPGITMFEPAEIIATNLFALPILLLLTNISRTSAIA</sequence>
<dbReference type="AlphaFoldDB" id="A0A1X7MN70"/>
<dbReference type="EMBL" id="FXBL01000002">
    <property type="protein sequence ID" value="SMH26260.1"/>
    <property type="molecule type" value="Genomic_DNA"/>
</dbReference>
<organism evidence="2 3">
    <name type="scientific">Mesorhizobium australicum</name>
    <dbReference type="NCBI Taxonomy" id="536018"/>
    <lineage>
        <taxon>Bacteria</taxon>
        <taxon>Pseudomonadati</taxon>
        <taxon>Pseudomonadota</taxon>
        <taxon>Alphaproteobacteria</taxon>
        <taxon>Hyphomicrobiales</taxon>
        <taxon>Phyllobacteriaceae</taxon>
        <taxon>Mesorhizobium</taxon>
    </lineage>
</organism>
<evidence type="ECO:0000313" key="2">
    <source>
        <dbReference type="EMBL" id="SMH26260.1"/>
    </source>
</evidence>
<dbReference type="Proteomes" id="UP000193083">
    <property type="component" value="Unassembled WGS sequence"/>
</dbReference>
<keyword evidence="1" id="KW-0472">Membrane</keyword>
<keyword evidence="1" id="KW-1133">Transmembrane helix</keyword>
<gene>
    <name evidence="2" type="ORF">SAMN02982922_0103</name>
</gene>
<reference evidence="2 3" key="1">
    <citation type="submission" date="2017-04" db="EMBL/GenBank/DDBJ databases">
        <authorList>
            <person name="Afonso C.L."/>
            <person name="Miller P.J."/>
            <person name="Scott M.A."/>
            <person name="Spackman E."/>
            <person name="Goraichik I."/>
            <person name="Dimitrov K.M."/>
            <person name="Suarez D.L."/>
            <person name="Swayne D.E."/>
        </authorList>
    </citation>
    <scope>NUCLEOTIDE SEQUENCE [LARGE SCALE GENOMIC DNA]</scope>
    <source>
        <strain evidence="2 3">B5P</strain>
    </source>
</reference>
<accession>A0A1X7MN70</accession>
<proteinExistence type="predicted"/>
<keyword evidence="1" id="KW-0812">Transmembrane</keyword>
<keyword evidence="3" id="KW-1185">Reference proteome</keyword>
<evidence type="ECO:0000256" key="1">
    <source>
        <dbReference type="SAM" id="Phobius"/>
    </source>
</evidence>
<feature type="transmembrane region" description="Helical" evidence="1">
    <location>
        <begin position="15"/>
        <end position="33"/>
    </location>
</feature>
<protein>
    <submittedName>
        <fullName evidence="2">Uncharacterized protein</fullName>
    </submittedName>
</protein>